<sequence>MQKLFKTDMLYADQTFETSSDLGLLSKQEILAFFDQVDWYEQAELADHEEFSPTLSVEDQDKKRLFWVAVIGNKTSIIFLVETDIDIELRKKFLGLFSYRSRVDSITKELNQQQARQFLELFMDQQDQRIYDLYIQKK</sequence>
<proteinExistence type="predicted"/>
<evidence type="ECO:0000313" key="2">
    <source>
        <dbReference type="Proteomes" id="UP001243195"/>
    </source>
</evidence>
<name>A0AAW8JIZ5_9GAMM</name>
<comment type="caution">
    <text evidence="1">The sequence shown here is derived from an EMBL/GenBank/DDBJ whole genome shotgun (WGS) entry which is preliminary data.</text>
</comment>
<evidence type="ECO:0000313" key="1">
    <source>
        <dbReference type="EMBL" id="MDQ9071367.1"/>
    </source>
</evidence>
<dbReference type="RefSeq" id="WP_004867280.1">
    <property type="nucleotide sequence ID" value="NZ_JAVIDA010000008.1"/>
</dbReference>
<accession>A0AAW8JIZ5</accession>
<organism evidence="1 2">
    <name type="scientific">Acinetobacter gerneri</name>
    <dbReference type="NCBI Taxonomy" id="202952"/>
    <lineage>
        <taxon>Bacteria</taxon>
        <taxon>Pseudomonadati</taxon>
        <taxon>Pseudomonadota</taxon>
        <taxon>Gammaproteobacteria</taxon>
        <taxon>Moraxellales</taxon>
        <taxon>Moraxellaceae</taxon>
        <taxon>Acinetobacter</taxon>
    </lineage>
</organism>
<gene>
    <name evidence="1" type="ORF">RFH51_07855</name>
</gene>
<reference evidence="1" key="1">
    <citation type="submission" date="2023-08" db="EMBL/GenBank/DDBJ databases">
        <title>Emergence of clinically-relevant ST2 carbapenem-resistant Acinetobacter baumannii strains in hospital sewages in Zhejiang, East of China.</title>
        <authorList>
            <person name="Kaichao C."/>
            <person name="Zhang R."/>
        </authorList>
    </citation>
    <scope>NUCLEOTIDE SEQUENCE</scope>
    <source>
        <strain evidence="1">M-SY-60</strain>
    </source>
</reference>
<protein>
    <submittedName>
        <fullName evidence="1">Uncharacterized protein</fullName>
    </submittedName>
</protein>
<dbReference type="EMBL" id="JAVIDA010000008">
    <property type="protein sequence ID" value="MDQ9071367.1"/>
    <property type="molecule type" value="Genomic_DNA"/>
</dbReference>
<dbReference type="AlphaFoldDB" id="A0AAW8JIZ5"/>
<dbReference type="Proteomes" id="UP001243195">
    <property type="component" value="Unassembled WGS sequence"/>
</dbReference>
<dbReference type="GeneID" id="84210683"/>